<comment type="caution">
    <text evidence="4">The sequence shown here is derived from an EMBL/GenBank/DDBJ whole genome shotgun (WGS) entry which is preliminary data.</text>
</comment>
<feature type="region of interest" description="Disordered" evidence="2">
    <location>
        <begin position="59"/>
        <end position="81"/>
    </location>
</feature>
<evidence type="ECO:0000313" key="4">
    <source>
        <dbReference type="EMBL" id="CAF1487165.1"/>
    </source>
</evidence>
<proteinExistence type="predicted"/>
<reference evidence="4" key="1">
    <citation type="submission" date="2021-02" db="EMBL/GenBank/DDBJ databases">
        <authorList>
            <person name="Nowell W R."/>
        </authorList>
    </citation>
    <scope>NUCLEOTIDE SEQUENCE</scope>
</reference>
<dbReference type="AlphaFoldDB" id="A0A815SAI7"/>
<evidence type="ECO:0000259" key="3">
    <source>
        <dbReference type="PROSITE" id="PS51253"/>
    </source>
</evidence>
<keyword evidence="1" id="KW-0238">DNA-binding</keyword>
<dbReference type="InterPro" id="IPR006600">
    <property type="entry name" value="HTH_CenpB_DNA-bd_dom"/>
</dbReference>
<dbReference type="EMBL" id="CAJNOE010002584">
    <property type="protein sequence ID" value="CAF1487165.1"/>
    <property type="molecule type" value="Genomic_DNA"/>
</dbReference>
<gene>
    <name evidence="4" type="ORF">IZO911_LOCUS44294</name>
</gene>
<accession>A0A815SAI7</accession>
<evidence type="ECO:0000256" key="1">
    <source>
        <dbReference type="ARBA" id="ARBA00023125"/>
    </source>
</evidence>
<organism evidence="4 5">
    <name type="scientific">Adineta steineri</name>
    <dbReference type="NCBI Taxonomy" id="433720"/>
    <lineage>
        <taxon>Eukaryota</taxon>
        <taxon>Metazoa</taxon>
        <taxon>Spiralia</taxon>
        <taxon>Gnathifera</taxon>
        <taxon>Rotifera</taxon>
        <taxon>Eurotatoria</taxon>
        <taxon>Bdelloidea</taxon>
        <taxon>Adinetida</taxon>
        <taxon>Adinetidae</taxon>
        <taxon>Adineta</taxon>
    </lineage>
</organism>
<dbReference type="PROSITE" id="PS51253">
    <property type="entry name" value="HTH_CENPB"/>
    <property type="match status" value="1"/>
</dbReference>
<dbReference type="GO" id="GO:0003677">
    <property type="term" value="F:DNA binding"/>
    <property type="evidence" value="ECO:0007669"/>
    <property type="project" value="UniProtKB-KW"/>
</dbReference>
<name>A0A815SAI7_9BILA</name>
<dbReference type="Proteomes" id="UP000663860">
    <property type="component" value="Unassembled WGS sequence"/>
</dbReference>
<protein>
    <recommendedName>
        <fullName evidence="3">HTH CENPB-type domain-containing protein</fullName>
    </recommendedName>
</protein>
<evidence type="ECO:0000313" key="5">
    <source>
        <dbReference type="Proteomes" id="UP000663860"/>
    </source>
</evidence>
<feature type="domain" description="HTH CENPB-type" evidence="3">
    <location>
        <begin position="143"/>
        <end position="213"/>
    </location>
</feature>
<feature type="compositionally biased region" description="Acidic residues" evidence="2">
    <location>
        <begin position="66"/>
        <end position="81"/>
    </location>
</feature>
<evidence type="ECO:0000256" key="2">
    <source>
        <dbReference type="SAM" id="MobiDB-lite"/>
    </source>
</evidence>
<sequence length="213" mass="24493">MPGVLSVTLILMPGVLSVTLILMPGVLSVTLILMPGVLSIRLFLIQKLENYDTLDHEDTFGNLSENESEDGETDEEIDATFPDDQDDTTILNYFSLDYMKKVLDYYDEVDANGKRKHSWLSINHRFRKIPNSGYLVRFRKYIDQNGNKQQKLNSIDQHVFSLLENAREKSISVHDIDLKRWVGQKSAQLSLDNLSASSHWAYSFKQRHNIVSR</sequence>